<keyword evidence="3" id="KW-0444">Lipid biosynthesis</keyword>
<dbReference type="EC" id="2.7.1.130" evidence="2"/>
<dbReference type="PANTHER" id="PTHR42724">
    <property type="entry name" value="TETRAACYLDISACCHARIDE 4'-KINASE"/>
    <property type="match status" value="1"/>
</dbReference>
<dbReference type="PANTHER" id="PTHR42724:SF1">
    <property type="entry name" value="TETRAACYLDISACCHARIDE 4'-KINASE, MITOCHONDRIAL-RELATED"/>
    <property type="match status" value="1"/>
</dbReference>
<evidence type="ECO:0000256" key="1">
    <source>
        <dbReference type="ARBA" id="ARBA00004870"/>
    </source>
</evidence>
<evidence type="ECO:0000313" key="11">
    <source>
        <dbReference type="Proteomes" id="UP000077202"/>
    </source>
</evidence>
<evidence type="ECO:0000313" key="10">
    <source>
        <dbReference type="EMBL" id="OAE33288.1"/>
    </source>
</evidence>
<keyword evidence="4" id="KW-0441">Lipid A biosynthesis</keyword>
<dbReference type="Proteomes" id="UP000077202">
    <property type="component" value="Unassembled WGS sequence"/>
</dbReference>
<dbReference type="InterPro" id="IPR003758">
    <property type="entry name" value="LpxK"/>
</dbReference>
<dbReference type="AlphaFoldDB" id="A0A176WJF9"/>
<keyword evidence="6" id="KW-0547">Nucleotide-binding</keyword>
<dbReference type="GO" id="GO:0016020">
    <property type="term" value="C:membrane"/>
    <property type="evidence" value="ECO:0007669"/>
    <property type="project" value="GOC"/>
</dbReference>
<dbReference type="NCBIfam" id="TIGR00682">
    <property type="entry name" value="lpxK"/>
    <property type="match status" value="1"/>
</dbReference>
<evidence type="ECO:0000256" key="6">
    <source>
        <dbReference type="ARBA" id="ARBA00022741"/>
    </source>
</evidence>
<keyword evidence="7" id="KW-0418">Kinase</keyword>
<evidence type="ECO:0000256" key="5">
    <source>
        <dbReference type="ARBA" id="ARBA00022679"/>
    </source>
</evidence>
<evidence type="ECO:0000256" key="3">
    <source>
        <dbReference type="ARBA" id="ARBA00022516"/>
    </source>
</evidence>
<name>A0A176WJF9_MARPO</name>
<keyword evidence="8" id="KW-0067">ATP-binding</keyword>
<dbReference type="GO" id="GO:0005524">
    <property type="term" value="F:ATP binding"/>
    <property type="evidence" value="ECO:0007669"/>
    <property type="project" value="UniProtKB-KW"/>
</dbReference>
<proteinExistence type="inferred from homology"/>
<evidence type="ECO:0000256" key="9">
    <source>
        <dbReference type="ARBA" id="ARBA00023098"/>
    </source>
</evidence>
<keyword evidence="5" id="KW-0808">Transferase</keyword>
<evidence type="ECO:0000256" key="2">
    <source>
        <dbReference type="ARBA" id="ARBA00012071"/>
    </source>
</evidence>
<reference evidence="10" key="1">
    <citation type="submission" date="2016-03" db="EMBL/GenBank/DDBJ databases">
        <title>Mechanisms controlling the formation of the plant cell surface in tip-growing cells are functionally conserved among land plants.</title>
        <authorList>
            <person name="Honkanen S."/>
            <person name="Jones V.A."/>
            <person name="Morieri G."/>
            <person name="Champion C."/>
            <person name="Hetherington A.J."/>
            <person name="Kelly S."/>
            <person name="Saint-Marcoux D."/>
            <person name="Proust H."/>
            <person name="Prescott H."/>
            <person name="Dolan L."/>
        </authorList>
    </citation>
    <scope>NUCLEOTIDE SEQUENCE [LARGE SCALE GENOMIC DNA]</scope>
    <source>
        <tissue evidence="10">Whole gametophyte</tissue>
    </source>
</reference>
<gene>
    <name evidence="10" type="ORF">AXG93_1200s1500</name>
</gene>
<sequence>MVNQRLRAAVVRIAKTADHETSSLLEKSLKPLLASASAIYRGLSFTRRFLYNYGLLEATRLPVPVVSVGNITWGGNGKTPMVETLSGWFLGAGICPLILTRGYAGGDEAQMLQMHLQGSCAKLGVGPNRANIARSFLQSHGMQSYQHRKKLGESLSLESAGTSSQLWMKGDGKIGVVILDDGMQHLPLARNLEIVMVNAITLWGNTRMVPRGPLRESLHQLKRADVLVLHHADLVAEESLDSTETMLKQFLRKDAIVICSSMIPLHLFGLPSLEAEIGSLRRTPEHSRLPLNTLRDSVVLSVSGVGCPEALSLALERDLQDIDMRCLELQMRFEGRTVVIVLTEKDYVRDPLIWRIVTNAQVLILHSSLKLISTGKTLAALRKLLTAVVSCDVTKGSGGSCGHQTHTTDVIKALHEEQKGGIRHWVLYLMEGAQDQKGSQETDLEQEVQTTSGGDFIWQSLPAQ</sequence>
<evidence type="ECO:0000256" key="8">
    <source>
        <dbReference type="ARBA" id="ARBA00022840"/>
    </source>
</evidence>
<comment type="caution">
    <text evidence="10">The sequence shown here is derived from an EMBL/GenBank/DDBJ whole genome shotgun (WGS) entry which is preliminary data.</text>
</comment>
<evidence type="ECO:0000256" key="4">
    <source>
        <dbReference type="ARBA" id="ARBA00022556"/>
    </source>
</evidence>
<keyword evidence="11" id="KW-1185">Reference proteome</keyword>
<dbReference type="UniPathway" id="UPA00359">
    <property type="reaction ID" value="UER00482"/>
</dbReference>
<comment type="pathway">
    <text evidence="1">Glycolipid biosynthesis; lipid IV(A) biosynthesis; lipid IV(A) from (3R)-3-hydroxytetradecanoyl-[acyl-carrier-protein] and UDP-N-acetyl-alpha-D-glucosamine: step 6/6.</text>
</comment>
<dbReference type="EMBL" id="LVLJ01000668">
    <property type="protein sequence ID" value="OAE33288.1"/>
    <property type="molecule type" value="Genomic_DNA"/>
</dbReference>
<dbReference type="HAMAP" id="MF_00409">
    <property type="entry name" value="LpxK"/>
    <property type="match status" value="1"/>
</dbReference>
<dbReference type="GO" id="GO:0009245">
    <property type="term" value="P:lipid A biosynthetic process"/>
    <property type="evidence" value="ECO:0007669"/>
    <property type="project" value="UniProtKB-KW"/>
</dbReference>
<evidence type="ECO:0000256" key="7">
    <source>
        <dbReference type="ARBA" id="ARBA00022777"/>
    </source>
</evidence>
<dbReference type="GO" id="GO:0009029">
    <property type="term" value="F:lipid-A 4'-kinase activity"/>
    <property type="evidence" value="ECO:0007669"/>
    <property type="project" value="UniProtKB-EC"/>
</dbReference>
<dbReference type="Pfam" id="PF02606">
    <property type="entry name" value="LpxK"/>
    <property type="match status" value="1"/>
</dbReference>
<organism evidence="10 11">
    <name type="scientific">Marchantia polymorpha subsp. ruderalis</name>
    <dbReference type="NCBI Taxonomy" id="1480154"/>
    <lineage>
        <taxon>Eukaryota</taxon>
        <taxon>Viridiplantae</taxon>
        <taxon>Streptophyta</taxon>
        <taxon>Embryophyta</taxon>
        <taxon>Marchantiophyta</taxon>
        <taxon>Marchantiopsida</taxon>
        <taxon>Marchantiidae</taxon>
        <taxon>Marchantiales</taxon>
        <taxon>Marchantiaceae</taxon>
        <taxon>Marchantia</taxon>
    </lineage>
</organism>
<accession>A0A176WJF9</accession>
<protein>
    <recommendedName>
        <fullName evidence="2">tetraacyldisaccharide 4'-kinase</fullName>
        <ecNumber evidence="2">2.7.1.130</ecNumber>
    </recommendedName>
</protein>
<keyword evidence="9" id="KW-0443">Lipid metabolism</keyword>